<feature type="transmembrane region" description="Helical" evidence="9">
    <location>
        <begin position="125"/>
        <end position="144"/>
    </location>
</feature>
<protein>
    <submittedName>
        <fullName evidence="12">Hemolysin family protein</fullName>
    </submittedName>
</protein>
<evidence type="ECO:0000256" key="2">
    <source>
        <dbReference type="ARBA" id="ARBA00022692"/>
    </source>
</evidence>
<dbReference type="Pfam" id="PF01595">
    <property type="entry name" value="CNNM"/>
    <property type="match status" value="1"/>
</dbReference>
<dbReference type="InterPro" id="IPR044751">
    <property type="entry name" value="Ion_transp-like_CBS"/>
</dbReference>
<dbReference type="InterPro" id="IPR002550">
    <property type="entry name" value="CNNM"/>
</dbReference>
<dbReference type="FunFam" id="3.10.580.10:FF:000002">
    <property type="entry name" value="Magnesium/cobalt efflux protein CorC"/>
    <property type="match status" value="1"/>
</dbReference>
<keyword evidence="3" id="KW-0677">Repeat</keyword>
<dbReference type="Proteomes" id="UP000724657">
    <property type="component" value="Unassembled WGS sequence"/>
</dbReference>
<reference evidence="12" key="2">
    <citation type="submission" date="2021-04" db="EMBL/GenBank/DDBJ databases">
        <authorList>
            <person name="Gilroy R."/>
        </authorList>
    </citation>
    <scope>NUCLEOTIDE SEQUENCE</scope>
    <source>
        <strain evidence="12">A6-441</strain>
    </source>
</reference>
<name>A0A9E2NWJ5_9FUSO</name>
<dbReference type="PROSITE" id="PS51846">
    <property type="entry name" value="CNNM"/>
    <property type="match status" value="1"/>
</dbReference>
<dbReference type="CDD" id="cd04590">
    <property type="entry name" value="CBS_pair_CorC_HlyC_assoc"/>
    <property type="match status" value="1"/>
</dbReference>
<feature type="domain" description="CBS" evidence="10">
    <location>
        <begin position="210"/>
        <end position="270"/>
    </location>
</feature>
<evidence type="ECO:0000256" key="5">
    <source>
        <dbReference type="ARBA" id="ARBA00023122"/>
    </source>
</evidence>
<proteinExistence type="predicted"/>
<dbReference type="SUPFAM" id="SSF54631">
    <property type="entry name" value="CBS-domain pair"/>
    <property type="match status" value="1"/>
</dbReference>
<dbReference type="SUPFAM" id="SSF56176">
    <property type="entry name" value="FAD-binding/transporter-associated domain-like"/>
    <property type="match status" value="1"/>
</dbReference>
<evidence type="ECO:0000256" key="9">
    <source>
        <dbReference type="SAM" id="Phobius"/>
    </source>
</evidence>
<sequence>MDTYQNILLLVVLIMLSGFFSASETALTSFRSIHLEKFEDGKNHKKVELLKKWLTNPNEMLTGLLVGNNIVNILASSIATVVTINLLGGTSSSSIAIATIGMTIIILIFGEITPKIIAKNQSVKIAGIVVTIIYYFALILKPIIKILMMISKFIGRLLGIEIRDEGLMITEEDIISFVNVGEAEGIIEEEEKEMIHSIVGFGETTAKEVMTPRTSMFALEGERTLDEVLDEIIEKGFSRIPVYEDTIDNIIGVLYLKDVLGIIKDGKTDTPIKNFIRSGYFVPETKSIIEILQEFRSMKVHIALVLDEYGGIVGIVTIEDLIEEITGEIRDEYDTEEEELIHKIDENSYEVDGMIDIETLDKELAIGLPESEDYESLGGLIVTEMGRVAVVGDEIMIDNVRLKVLEVDKMRVSKVLIELNAGDKVDDQKS</sequence>
<dbReference type="PANTHER" id="PTHR22777">
    <property type="entry name" value="HEMOLYSIN-RELATED"/>
    <property type="match status" value="1"/>
</dbReference>
<feature type="domain" description="CBS" evidence="10">
    <location>
        <begin position="275"/>
        <end position="332"/>
    </location>
</feature>
<keyword evidence="4 8" id="KW-1133">Transmembrane helix</keyword>
<keyword evidence="6 8" id="KW-0472">Membrane</keyword>
<dbReference type="EMBL" id="JAHLFN010000019">
    <property type="protein sequence ID" value="MBU3841869.1"/>
    <property type="molecule type" value="Genomic_DNA"/>
</dbReference>
<evidence type="ECO:0000313" key="13">
    <source>
        <dbReference type="Proteomes" id="UP000724657"/>
    </source>
</evidence>
<dbReference type="InterPro" id="IPR005170">
    <property type="entry name" value="Transptr-assoc_dom"/>
</dbReference>
<dbReference type="InterPro" id="IPR036318">
    <property type="entry name" value="FAD-bd_PCMH-like_sf"/>
</dbReference>
<feature type="domain" description="CNNM transmembrane" evidence="11">
    <location>
        <begin position="1"/>
        <end position="191"/>
    </location>
</feature>
<dbReference type="InterPro" id="IPR016169">
    <property type="entry name" value="FAD-bd_PCMH_sub2"/>
</dbReference>
<dbReference type="InterPro" id="IPR046342">
    <property type="entry name" value="CBS_dom_sf"/>
</dbReference>
<evidence type="ECO:0000313" key="12">
    <source>
        <dbReference type="EMBL" id="MBU3841869.1"/>
    </source>
</evidence>
<dbReference type="InterPro" id="IPR000644">
    <property type="entry name" value="CBS_dom"/>
</dbReference>
<evidence type="ECO:0000256" key="8">
    <source>
        <dbReference type="PROSITE-ProRule" id="PRU01193"/>
    </source>
</evidence>
<dbReference type="PANTHER" id="PTHR22777:SF17">
    <property type="entry name" value="UPF0053 PROTEIN SLL0260"/>
    <property type="match status" value="1"/>
</dbReference>
<organism evidence="12 13">
    <name type="scientific">Candidatus Fusobacterium pullicola</name>
    <dbReference type="NCBI Taxonomy" id="2838601"/>
    <lineage>
        <taxon>Bacteria</taxon>
        <taxon>Fusobacteriati</taxon>
        <taxon>Fusobacteriota</taxon>
        <taxon>Fusobacteriia</taxon>
        <taxon>Fusobacteriales</taxon>
        <taxon>Fusobacteriaceae</taxon>
        <taxon>Fusobacterium</taxon>
    </lineage>
</organism>
<reference evidence="12" key="1">
    <citation type="journal article" date="2021" name="PeerJ">
        <title>Extensive microbial diversity within the chicken gut microbiome revealed by metagenomics and culture.</title>
        <authorList>
            <person name="Gilroy R."/>
            <person name="Ravi A."/>
            <person name="Getino M."/>
            <person name="Pursley I."/>
            <person name="Horton D.L."/>
            <person name="Alikhan N.F."/>
            <person name="Baker D."/>
            <person name="Gharbi K."/>
            <person name="Hall N."/>
            <person name="Watson M."/>
            <person name="Adriaenssens E.M."/>
            <person name="Foster-Nyarko E."/>
            <person name="Jarju S."/>
            <person name="Secka A."/>
            <person name="Antonio M."/>
            <person name="Oren A."/>
            <person name="Chaudhuri R.R."/>
            <person name="La Ragione R."/>
            <person name="Hildebrand F."/>
            <person name="Pallen M.J."/>
        </authorList>
    </citation>
    <scope>NUCLEOTIDE SEQUENCE</scope>
    <source>
        <strain evidence="12">A6-441</strain>
    </source>
</reference>
<dbReference type="SMART" id="SM00116">
    <property type="entry name" value="CBS"/>
    <property type="match status" value="2"/>
</dbReference>
<keyword evidence="2 8" id="KW-0812">Transmembrane</keyword>
<evidence type="ECO:0000256" key="7">
    <source>
        <dbReference type="PROSITE-ProRule" id="PRU00703"/>
    </source>
</evidence>
<evidence type="ECO:0000256" key="6">
    <source>
        <dbReference type="ARBA" id="ARBA00023136"/>
    </source>
</evidence>
<dbReference type="GO" id="GO:0005886">
    <property type="term" value="C:plasma membrane"/>
    <property type="evidence" value="ECO:0007669"/>
    <property type="project" value="TreeGrafter"/>
</dbReference>
<evidence type="ECO:0000256" key="4">
    <source>
        <dbReference type="ARBA" id="ARBA00022989"/>
    </source>
</evidence>
<dbReference type="PROSITE" id="PS51371">
    <property type="entry name" value="CBS"/>
    <property type="match status" value="2"/>
</dbReference>
<keyword evidence="5 7" id="KW-0129">CBS domain</keyword>
<dbReference type="GO" id="GO:0050660">
    <property type="term" value="F:flavin adenine dinucleotide binding"/>
    <property type="evidence" value="ECO:0007669"/>
    <property type="project" value="InterPro"/>
</dbReference>
<comment type="caution">
    <text evidence="12">The sequence shown here is derived from an EMBL/GenBank/DDBJ whole genome shotgun (WGS) entry which is preliminary data.</text>
</comment>
<gene>
    <name evidence="12" type="ORF">IAA47_02615</name>
</gene>
<dbReference type="AlphaFoldDB" id="A0A9E2NWJ5"/>
<dbReference type="Gene3D" id="3.30.465.10">
    <property type="match status" value="1"/>
</dbReference>
<accession>A0A9E2NWJ5</accession>
<evidence type="ECO:0000259" key="10">
    <source>
        <dbReference type="PROSITE" id="PS51371"/>
    </source>
</evidence>
<evidence type="ECO:0000259" key="11">
    <source>
        <dbReference type="PROSITE" id="PS51846"/>
    </source>
</evidence>
<dbReference type="SMART" id="SM01091">
    <property type="entry name" value="CorC_HlyC"/>
    <property type="match status" value="1"/>
</dbReference>
<dbReference type="Pfam" id="PF03471">
    <property type="entry name" value="CorC_HlyC"/>
    <property type="match status" value="1"/>
</dbReference>
<feature type="transmembrane region" description="Helical" evidence="9">
    <location>
        <begin position="95"/>
        <end position="113"/>
    </location>
</feature>
<dbReference type="Pfam" id="PF00571">
    <property type="entry name" value="CBS"/>
    <property type="match status" value="2"/>
</dbReference>
<evidence type="ECO:0000256" key="1">
    <source>
        <dbReference type="ARBA" id="ARBA00004141"/>
    </source>
</evidence>
<dbReference type="Gene3D" id="3.10.580.10">
    <property type="entry name" value="CBS-domain"/>
    <property type="match status" value="1"/>
</dbReference>
<evidence type="ECO:0000256" key="3">
    <source>
        <dbReference type="ARBA" id="ARBA00022737"/>
    </source>
</evidence>
<comment type="subcellular location">
    <subcellularLocation>
        <location evidence="1">Membrane</location>
        <topology evidence="1">Multi-pass membrane protein</topology>
    </subcellularLocation>
</comment>